<feature type="transmembrane region" description="Helical" evidence="1">
    <location>
        <begin position="613"/>
        <end position="640"/>
    </location>
</feature>
<organism evidence="2 3">
    <name type="scientific">Paramecium pentaurelia</name>
    <dbReference type="NCBI Taxonomy" id="43138"/>
    <lineage>
        <taxon>Eukaryota</taxon>
        <taxon>Sar</taxon>
        <taxon>Alveolata</taxon>
        <taxon>Ciliophora</taxon>
        <taxon>Intramacronucleata</taxon>
        <taxon>Oligohymenophorea</taxon>
        <taxon>Peniculida</taxon>
        <taxon>Parameciidae</taxon>
        <taxon>Paramecium</taxon>
    </lineage>
</organism>
<sequence>MKQKIHLDNIFQLHMEVAQQQRIKSIVTEQKFSYFPGRIIIQKLQIEDQITIDNWFEYVKKNFKSMKPVIVNLIKIIKFQIYIQVLLKKENLFLNKKTVILLFYQDGLKLRISQIKMMNLFIHLQKQLPILKILLCQIKICLLYKYSIICLELKIKSQSILLTILIQQQTPSKFQTAQQYGIRFKLNYQKVRWIFRLLSMMVTKLINTVNNYKLGNFKKINLNYNLEIMNSLKQIIQTYRQITFIFLIVINLSLKIIAIIPVQNVMDQQKKIVYLVLKKVREFTYQNTKNVFVLLIQSIIKFVLAILRHNYSQLKSHSSVKNVNMVIMSQKTNARDECLQNPKSFSLQPFCRNDLHISQQSQTEMLNYQYYDHLLFNGIDTNELRCSTCYKVPYQDQDYIYQDFQQKSQAFQTFYVSQNQKCLEKHISIVGLKCIRCMSEIQFENGECNNYIYYETDAICNPPYYVTSRNKCNLCPIKNCIYCFEYQKEDTNFKSTLSASNTSYSMTNNLDCYLSESQSIKLIYSKIITMLSLMSFQFVLVIMGFLIYFKYQKLKIQFFHFETISNSLLYLYVSNYGGLIKMYFSILSRREISNQSYIQGDVSLLFGSREHQIWLFFFVIPGIGFFCLIIPLSLFILMYIKRNQLDSIKIRKNFCYLINEYENTTYYWEIIKLIKKTIMILLLTYFETNILLKASLLGLCLLFYQLIAVKNKPFILQNLNNLDLYSGQICSITIFLAAAKYVSEYENNQFSSNTLSIFIVLLCVRLSYPFIFNISGAYLKNYYSLLMNSSHKIMEKISKDSTITKKLKMNLKQYNLKKQRQKDLIKKLRQYLLRFSKVQLETNRQMLTTNNFSSKKDNQKSLSKQTYFFKLDSK</sequence>
<gene>
    <name evidence="2" type="ORF">PPENT_87.1.T0100487</name>
</gene>
<keyword evidence="1" id="KW-1133">Transmembrane helix</keyword>
<feature type="transmembrane region" description="Helical" evidence="1">
    <location>
        <begin position="569"/>
        <end position="587"/>
    </location>
</feature>
<evidence type="ECO:0000256" key="1">
    <source>
        <dbReference type="SAM" id="Phobius"/>
    </source>
</evidence>
<dbReference type="EMBL" id="CAJJDO010000010">
    <property type="protein sequence ID" value="CAD8142146.1"/>
    <property type="molecule type" value="Genomic_DNA"/>
</dbReference>
<evidence type="ECO:0000313" key="3">
    <source>
        <dbReference type="Proteomes" id="UP000689195"/>
    </source>
</evidence>
<keyword evidence="3" id="KW-1185">Reference proteome</keyword>
<protein>
    <recommendedName>
        <fullName evidence="4">Transmembrane protein</fullName>
    </recommendedName>
</protein>
<feature type="transmembrane region" description="Helical" evidence="1">
    <location>
        <begin position="680"/>
        <end position="704"/>
    </location>
</feature>
<proteinExistence type="predicted"/>
<comment type="caution">
    <text evidence="2">The sequence shown here is derived from an EMBL/GenBank/DDBJ whole genome shotgun (WGS) entry which is preliminary data.</text>
</comment>
<dbReference type="PANTHER" id="PTHR11319">
    <property type="entry name" value="G PROTEIN-COUPLED RECEPTOR-RELATED"/>
    <property type="match status" value="1"/>
</dbReference>
<keyword evidence="1" id="KW-0812">Transmembrane</keyword>
<feature type="transmembrane region" description="Helical" evidence="1">
    <location>
        <begin position="755"/>
        <end position="779"/>
    </location>
</feature>
<name>A0A8S1SRU9_9CILI</name>
<dbReference type="Proteomes" id="UP000689195">
    <property type="component" value="Unassembled WGS sequence"/>
</dbReference>
<evidence type="ECO:0008006" key="4">
    <source>
        <dbReference type="Google" id="ProtNLM"/>
    </source>
</evidence>
<feature type="transmembrane region" description="Helical" evidence="1">
    <location>
        <begin position="242"/>
        <end position="262"/>
    </location>
</feature>
<feature type="transmembrane region" description="Helical" evidence="1">
    <location>
        <begin position="527"/>
        <end position="549"/>
    </location>
</feature>
<evidence type="ECO:0000313" key="2">
    <source>
        <dbReference type="EMBL" id="CAD8142146.1"/>
    </source>
</evidence>
<feature type="transmembrane region" description="Helical" evidence="1">
    <location>
        <begin position="724"/>
        <end position="743"/>
    </location>
</feature>
<dbReference type="AlphaFoldDB" id="A0A8S1SRU9"/>
<dbReference type="PANTHER" id="PTHR11319:SF35">
    <property type="entry name" value="OUTER MEMBRANE PROTEIN PMPC-RELATED"/>
    <property type="match status" value="1"/>
</dbReference>
<reference evidence="2" key="1">
    <citation type="submission" date="2021-01" db="EMBL/GenBank/DDBJ databases">
        <authorList>
            <consortium name="Genoscope - CEA"/>
            <person name="William W."/>
        </authorList>
    </citation>
    <scope>NUCLEOTIDE SEQUENCE</scope>
</reference>
<dbReference type="OrthoDB" id="297383at2759"/>
<accession>A0A8S1SRU9</accession>
<keyword evidence="1" id="KW-0472">Membrane</keyword>